<proteinExistence type="predicted"/>
<dbReference type="Gene3D" id="2.70.70.10">
    <property type="entry name" value="Glucose Permease (Domain IIA)"/>
    <property type="match status" value="1"/>
</dbReference>
<feature type="transmembrane region" description="Helical" evidence="17">
    <location>
        <begin position="212"/>
        <end position="229"/>
    </location>
</feature>
<evidence type="ECO:0000256" key="11">
    <source>
        <dbReference type="ARBA" id="ARBA00044053"/>
    </source>
</evidence>
<dbReference type="GO" id="GO:0090589">
    <property type="term" value="F:protein-phosphocysteine-trehalose phosphotransferase system transporter activity"/>
    <property type="evidence" value="ECO:0007669"/>
    <property type="project" value="TreeGrafter"/>
</dbReference>
<dbReference type="Pfam" id="PF00358">
    <property type="entry name" value="PTS_EIIA_1"/>
    <property type="match status" value="1"/>
</dbReference>
<protein>
    <recommendedName>
        <fullName evidence="14">PTS system sucrose-specific EIIBCA component</fullName>
        <ecNumber evidence="11">2.7.1.211</ecNumber>
    </recommendedName>
    <alternativeName>
        <fullName evidence="15">EIIBCA-Scr</fullName>
    </alternativeName>
</protein>
<dbReference type="InterPro" id="IPR003352">
    <property type="entry name" value="PTS_EIIC"/>
</dbReference>
<feature type="domain" description="PTS EIIA type-1" evidence="18">
    <location>
        <begin position="488"/>
        <end position="592"/>
    </location>
</feature>
<dbReference type="PANTHER" id="PTHR30175">
    <property type="entry name" value="PHOSPHOTRANSFERASE SYSTEM TRANSPORT PROTEIN"/>
    <property type="match status" value="1"/>
</dbReference>
<keyword evidence="7 17" id="KW-0812">Transmembrane</keyword>
<dbReference type="CDD" id="cd00210">
    <property type="entry name" value="PTS_IIA_glc"/>
    <property type="match status" value="1"/>
</dbReference>
<dbReference type="NCBIfam" id="TIGR00830">
    <property type="entry name" value="PTBA"/>
    <property type="match status" value="1"/>
</dbReference>
<feature type="transmembrane region" description="Helical" evidence="17">
    <location>
        <begin position="427"/>
        <end position="450"/>
    </location>
</feature>
<dbReference type="FunFam" id="3.30.1360.60:FF:000001">
    <property type="entry name" value="PTS system glucose-specific IIBC component PtsG"/>
    <property type="match status" value="1"/>
</dbReference>
<dbReference type="SUPFAM" id="SSF51261">
    <property type="entry name" value="Duplicated hybrid motif"/>
    <property type="match status" value="1"/>
</dbReference>
<evidence type="ECO:0000259" key="19">
    <source>
        <dbReference type="PROSITE" id="PS51098"/>
    </source>
</evidence>
<evidence type="ECO:0000256" key="14">
    <source>
        <dbReference type="ARBA" id="ARBA00074554"/>
    </source>
</evidence>
<keyword evidence="5" id="KW-0808">Transferase</keyword>
<dbReference type="PROSITE" id="PS01035">
    <property type="entry name" value="PTS_EIIB_TYPE_1_CYS"/>
    <property type="match status" value="1"/>
</dbReference>
<feature type="transmembrane region" description="Helical" evidence="17">
    <location>
        <begin position="172"/>
        <end position="192"/>
    </location>
</feature>
<feature type="active site" description="Phosphocysteine intermediate; for EIIB activity" evidence="16">
    <location>
        <position position="26"/>
    </location>
</feature>
<reference evidence="22" key="1">
    <citation type="submission" date="2019-02" db="EMBL/GenBank/DDBJ databases">
        <title>Draft genome sequence of Enterococcus sp. Gos25-1.</title>
        <authorList>
            <person name="Tanaka N."/>
            <person name="Shiwa Y."/>
            <person name="Fujita N."/>
        </authorList>
    </citation>
    <scope>NUCLEOTIDE SEQUENCE [LARGE SCALE GENOMIC DNA]</scope>
    <source>
        <strain evidence="22">Gos25-1</strain>
    </source>
</reference>
<dbReference type="GO" id="GO:0016301">
    <property type="term" value="F:kinase activity"/>
    <property type="evidence" value="ECO:0007669"/>
    <property type="project" value="UniProtKB-KW"/>
</dbReference>
<dbReference type="CDD" id="cd00212">
    <property type="entry name" value="PTS_IIB_glc"/>
    <property type="match status" value="1"/>
</dbReference>
<feature type="transmembrane region" description="Helical" evidence="17">
    <location>
        <begin position="241"/>
        <end position="263"/>
    </location>
</feature>
<evidence type="ECO:0000256" key="17">
    <source>
        <dbReference type="SAM" id="Phobius"/>
    </source>
</evidence>
<name>A0A4P5PAZ0_9ENTE</name>
<dbReference type="InterPro" id="IPR013013">
    <property type="entry name" value="PTS_EIIC_1"/>
</dbReference>
<dbReference type="NCBIfam" id="TIGR01995">
    <property type="entry name" value="PTS-II-ABC-beta"/>
    <property type="match status" value="1"/>
</dbReference>
<feature type="domain" description="PTS EIIB type-1" evidence="19">
    <location>
        <begin position="4"/>
        <end position="86"/>
    </location>
</feature>
<evidence type="ECO:0000256" key="15">
    <source>
        <dbReference type="ARBA" id="ARBA00081008"/>
    </source>
</evidence>
<accession>A0A4P5PAZ0</accession>
<dbReference type="GO" id="GO:0005886">
    <property type="term" value="C:plasma membrane"/>
    <property type="evidence" value="ECO:0007669"/>
    <property type="project" value="UniProtKB-SubCell"/>
</dbReference>
<dbReference type="SUPFAM" id="SSF55604">
    <property type="entry name" value="Glucose permease domain IIB"/>
    <property type="match status" value="1"/>
</dbReference>
<evidence type="ECO:0000256" key="2">
    <source>
        <dbReference type="ARBA" id="ARBA00022448"/>
    </source>
</evidence>
<feature type="transmembrane region" description="Helical" evidence="17">
    <location>
        <begin position="383"/>
        <end position="407"/>
    </location>
</feature>
<dbReference type="PROSITE" id="PS51098">
    <property type="entry name" value="PTS_EIIB_TYPE_1"/>
    <property type="match status" value="1"/>
</dbReference>
<evidence type="ECO:0000256" key="13">
    <source>
        <dbReference type="ARBA" id="ARBA00048931"/>
    </source>
</evidence>
<sequence length="617" mass="65094">MDYQSLAKDILKNVGGNENVNGLAHCATRLRFNLKDDRKANEAALKNLIGVVGVVNKGGQYQVIIGNEVKEVYQALNRLGKFSEGSSSEKAENKGIISKVLDVIAGIFVPIVPALTGAGMLKALLALLSMLGWVSVESQTYQILNFIGDAAFYFLPVLLASSAAKKFNCNQYIAITLGGILLHPTFTTMIAGAREAGSSLELFGLPVTLANYGSSVIPIILAIWFMSYIEPIADRVMPKAIRLFMSPLTTLIIVAPVTLIVIGPLGTLLGTGLGNFINFVEQYASWLVPTLVGTFTPLLVMTGMHYGLIPIGINLLATTGYDTVAGPGMMVSNIAQGGAALAVAFKTKNLSIRQLSISTGISAIAGITEPALYGINLRFKKPLIAAMIGGGVAGLFLGIMNVGRYAQVAPGLFALPSFFGERGFANFLYAVIGCVIAFVVAFAAELILGIEESDESVSKEQKADKHIGPDQLTAPIAGKVIPLTDVNDPVFSSGALGKGFGIIPSEGKIYAPVDGTISAVFDSNHAIGIESEQGAEILIHVGIDTVSLNGEGFTSHVAMGQKVKKGELLLEVDLAKIAEKQLDNVTMLVVTNSDAYQNITIEKSGSVTVGEELLIIE</sequence>
<evidence type="ECO:0000256" key="10">
    <source>
        <dbReference type="ARBA" id="ARBA00023136"/>
    </source>
</evidence>
<dbReference type="GO" id="GO:0008982">
    <property type="term" value="F:protein-N(PI)-phosphohistidine-sugar phosphotransferase activity"/>
    <property type="evidence" value="ECO:0007669"/>
    <property type="project" value="InterPro"/>
</dbReference>
<dbReference type="PROSITE" id="PS51093">
    <property type="entry name" value="PTS_EIIA_TYPE_1"/>
    <property type="match status" value="1"/>
</dbReference>
<dbReference type="RefSeq" id="WP_146623251.1">
    <property type="nucleotide sequence ID" value="NZ_BJCC01000024.1"/>
</dbReference>
<dbReference type="GO" id="GO:0015771">
    <property type="term" value="P:trehalose transport"/>
    <property type="evidence" value="ECO:0007669"/>
    <property type="project" value="TreeGrafter"/>
</dbReference>
<evidence type="ECO:0000256" key="3">
    <source>
        <dbReference type="ARBA" id="ARBA00022475"/>
    </source>
</evidence>
<evidence type="ECO:0000313" key="22">
    <source>
        <dbReference type="Proteomes" id="UP000290567"/>
    </source>
</evidence>
<dbReference type="InterPro" id="IPR050558">
    <property type="entry name" value="PTS_Sugar-Specific_Components"/>
</dbReference>
<evidence type="ECO:0000256" key="6">
    <source>
        <dbReference type="ARBA" id="ARBA00022683"/>
    </source>
</evidence>
<dbReference type="PROSITE" id="PS00371">
    <property type="entry name" value="PTS_EIIA_TYPE_1_HIS"/>
    <property type="match status" value="1"/>
</dbReference>
<keyword evidence="4" id="KW-0762">Sugar transport</keyword>
<evidence type="ECO:0000256" key="12">
    <source>
        <dbReference type="ARBA" id="ARBA00045139"/>
    </source>
</evidence>
<gene>
    <name evidence="21" type="primary">bglC_2</name>
    <name evidence="21" type="ORF">NRIC_27370</name>
</gene>
<dbReference type="InterPro" id="IPR011055">
    <property type="entry name" value="Dup_hybrid_motif"/>
</dbReference>
<evidence type="ECO:0000256" key="7">
    <source>
        <dbReference type="ARBA" id="ARBA00022692"/>
    </source>
</evidence>
<feature type="transmembrane region" description="Helical" evidence="17">
    <location>
        <begin position="283"/>
        <end position="301"/>
    </location>
</feature>
<keyword evidence="22" id="KW-1185">Reference proteome</keyword>
<keyword evidence="8" id="KW-0418">Kinase</keyword>
<evidence type="ECO:0000259" key="18">
    <source>
        <dbReference type="PROSITE" id="PS51093"/>
    </source>
</evidence>
<dbReference type="InterPro" id="IPR018113">
    <property type="entry name" value="PTrfase_EIIB_Cys"/>
</dbReference>
<dbReference type="InterPro" id="IPR036878">
    <property type="entry name" value="Glu_permease_IIB"/>
</dbReference>
<dbReference type="EMBL" id="BJCC01000024">
    <property type="protein sequence ID" value="GCF94846.1"/>
    <property type="molecule type" value="Genomic_DNA"/>
</dbReference>
<organism evidence="21 22">
    <name type="scientific">Enterococcus florum</name>
    <dbReference type="NCBI Taxonomy" id="2480627"/>
    <lineage>
        <taxon>Bacteria</taxon>
        <taxon>Bacillati</taxon>
        <taxon>Bacillota</taxon>
        <taxon>Bacilli</taxon>
        <taxon>Lactobacillales</taxon>
        <taxon>Enterococcaceae</taxon>
        <taxon>Enterococcus</taxon>
    </lineage>
</organism>
<dbReference type="Pfam" id="PF02378">
    <property type="entry name" value="PTS_EIIC"/>
    <property type="match status" value="1"/>
</dbReference>
<dbReference type="PROSITE" id="PS51103">
    <property type="entry name" value="PTS_EIIC_TYPE_1"/>
    <property type="match status" value="1"/>
</dbReference>
<keyword evidence="9 17" id="KW-1133">Transmembrane helix</keyword>
<feature type="domain" description="PTS EIIC type-1" evidence="20">
    <location>
        <begin position="102"/>
        <end position="464"/>
    </location>
</feature>
<evidence type="ECO:0000313" key="21">
    <source>
        <dbReference type="EMBL" id="GCF94846.1"/>
    </source>
</evidence>
<dbReference type="InterPro" id="IPR001996">
    <property type="entry name" value="PTS_IIB_1"/>
</dbReference>
<dbReference type="Gene3D" id="3.30.1360.60">
    <property type="entry name" value="Glucose permease domain IIB"/>
    <property type="match status" value="1"/>
</dbReference>
<evidence type="ECO:0000256" key="8">
    <source>
        <dbReference type="ARBA" id="ARBA00022777"/>
    </source>
</evidence>
<comment type="subcellular location">
    <subcellularLocation>
        <location evidence="1">Cell membrane</location>
        <topology evidence="1">Multi-pass membrane protein</topology>
    </subcellularLocation>
</comment>
<evidence type="ECO:0000259" key="20">
    <source>
        <dbReference type="PROSITE" id="PS51103"/>
    </source>
</evidence>
<dbReference type="Proteomes" id="UP000290567">
    <property type="component" value="Unassembled WGS sequence"/>
</dbReference>
<dbReference type="EC" id="2.7.1.211" evidence="11"/>
<keyword evidence="3" id="KW-1003">Cell membrane</keyword>
<evidence type="ECO:0000256" key="5">
    <source>
        <dbReference type="ARBA" id="ARBA00022679"/>
    </source>
</evidence>
<evidence type="ECO:0000256" key="4">
    <source>
        <dbReference type="ARBA" id="ARBA00022597"/>
    </source>
</evidence>
<keyword evidence="2" id="KW-0813">Transport</keyword>
<dbReference type="PANTHER" id="PTHR30175:SF1">
    <property type="entry name" value="PTS SYSTEM ARBUTIN-, CELLOBIOSE-, AND SALICIN-SPECIFIC EIIBC COMPONENT-RELATED"/>
    <property type="match status" value="1"/>
</dbReference>
<dbReference type="InterPro" id="IPR001127">
    <property type="entry name" value="PTS_EIIA_1_perm"/>
</dbReference>
<evidence type="ECO:0000256" key="1">
    <source>
        <dbReference type="ARBA" id="ARBA00004651"/>
    </source>
</evidence>
<keyword evidence="10 17" id="KW-0472">Membrane</keyword>
<comment type="function">
    <text evidence="12">The phosphoenolpyruvate-dependent sugar phosphotransferase system (sugar PTS), a major carbohydrate active transport system, catalyzes the phosphorylation of incoming sugar substrates concomitantly with their translocation across the cell membrane. This system is involved in sucrose transport.</text>
</comment>
<comment type="catalytic activity">
    <reaction evidence="13">
        <text>N(pros)-phospho-L-histidyl-[protein](out) + sucrose = sucrose 6(G)-phosphate(in) + L-histidyl-[protein]</text>
        <dbReference type="Rhea" id="RHEA:49236"/>
        <dbReference type="Rhea" id="RHEA-COMP:9745"/>
        <dbReference type="Rhea" id="RHEA-COMP:9746"/>
        <dbReference type="ChEBI" id="CHEBI:17992"/>
        <dbReference type="ChEBI" id="CHEBI:29979"/>
        <dbReference type="ChEBI" id="CHEBI:64837"/>
        <dbReference type="ChEBI" id="CHEBI:91002"/>
        <dbReference type="EC" id="2.7.1.211"/>
    </reaction>
</comment>
<feature type="transmembrane region" description="Helical" evidence="17">
    <location>
        <begin position="100"/>
        <end position="121"/>
    </location>
</feature>
<feature type="transmembrane region" description="Helical" evidence="17">
    <location>
        <begin position="141"/>
        <end position="160"/>
    </location>
</feature>
<evidence type="ECO:0000256" key="9">
    <source>
        <dbReference type="ARBA" id="ARBA00022989"/>
    </source>
</evidence>
<keyword evidence="6" id="KW-0598">Phosphotransferase system</keyword>
<evidence type="ECO:0000256" key="16">
    <source>
        <dbReference type="PROSITE-ProRule" id="PRU00421"/>
    </source>
</evidence>
<dbReference type="InterPro" id="IPR011297">
    <property type="entry name" value="PTS_IIABC_b_glu"/>
</dbReference>
<dbReference type="FunFam" id="2.70.70.10:FF:000001">
    <property type="entry name" value="PTS system glucose-specific IIA component"/>
    <property type="match status" value="1"/>
</dbReference>
<dbReference type="GO" id="GO:0009401">
    <property type="term" value="P:phosphoenolpyruvate-dependent sugar phosphotransferase system"/>
    <property type="evidence" value="ECO:0007669"/>
    <property type="project" value="UniProtKB-KW"/>
</dbReference>
<dbReference type="AlphaFoldDB" id="A0A4P5PAZ0"/>
<comment type="caution">
    <text evidence="21">The sequence shown here is derived from an EMBL/GenBank/DDBJ whole genome shotgun (WGS) entry which is preliminary data.</text>
</comment>
<dbReference type="Pfam" id="PF00367">
    <property type="entry name" value="PTS_EIIB"/>
    <property type="match status" value="1"/>
</dbReference>
<dbReference type="OrthoDB" id="9769191at2"/>